<dbReference type="AlphaFoldDB" id="X1SPB4"/>
<organism evidence="1">
    <name type="scientific">marine sediment metagenome</name>
    <dbReference type="NCBI Taxonomy" id="412755"/>
    <lineage>
        <taxon>unclassified sequences</taxon>
        <taxon>metagenomes</taxon>
        <taxon>ecological metagenomes</taxon>
    </lineage>
</organism>
<dbReference type="EMBL" id="BARW01023370">
    <property type="protein sequence ID" value="GAI94912.1"/>
    <property type="molecule type" value="Genomic_DNA"/>
</dbReference>
<name>X1SPB4_9ZZZZ</name>
<evidence type="ECO:0000313" key="1">
    <source>
        <dbReference type="EMBL" id="GAI94912.1"/>
    </source>
</evidence>
<protein>
    <submittedName>
        <fullName evidence="1">Uncharacterized protein</fullName>
    </submittedName>
</protein>
<comment type="caution">
    <text evidence="1">The sequence shown here is derived from an EMBL/GenBank/DDBJ whole genome shotgun (WGS) entry which is preliminary data.</text>
</comment>
<sequence length="126" mass="12225">MAQEFAIATPTTEEMTRVGIVAGVAGVTGAVEGIALSMAPKLGALAVPFEWGTMLGAPVIGAGVALLTKGMISDAGLGIAAAGAAVLGQRLPIMLQEFTLAGLRAPAGGGQLGGPNVKLLGQGAFG</sequence>
<proteinExistence type="predicted"/>
<gene>
    <name evidence="1" type="ORF">S12H4_38779</name>
</gene>
<reference evidence="1" key="1">
    <citation type="journal article" date="2014" name="Front. Microbiol.">
        <title>High frequency of phylogenetically diverse reductive dehalogenase-homologous genes in deep subseafloor sedimentary metagenomes.</title>
        <authorList>
            <person name="Kawai M."/>
            <person name="Futagami T."/>
            <person name="Toyoda A."/>
            <person name="Takaki Y."/>
            <person name="Nishi S."/>
            <person name="Hori S."/>
            <person name="Arai W."/>
            <person name="Tsubouchi T."/>
            <person name="Morono Y."/>
            <person name="Uchiyama I."/>
            <person name="Ito T."/>
            <person name="Fujiyama A."/>
            <person name="Inagaki F."/>
            <person name="Takami H."/>
        </authorList>
    </citation>
    <scope>NUCLEOTIDE SEQUENCE</scope>
    <source>
        <strain evidence="1">Expedition CK06-06</strain>
    </source>
</reference>
<feature type="non-terminal residue" evidence="1">
    <location>
        <position position="126"/>
    </location>
</feature>
<accession>X1SPB4</accession>